<dbReference type="InterPro" id="IPR013986">
    <property type="entry name" value="DExx_box_DNA_helicase_dom_sf"/>
</dbReference>
<dbReference type="Gene3D" id="3.90.320.10">
    <property type="match status" value="1"/>
</dbReference>
<evidence type="ECO:0000256" key="1">
    <source>
        <dbReference type="ARBA" id="ARBA00009922"/>
    </source>
</evidence>
<dbReference type="SUPFAM" id="SSF52540">
    <property type="entry name" value="P-loop containing nucleoside triphosphate hydrolases"/>
    <property type="match status" value="1"/>
</dbReference>
<keyword evidence="9" id="KW-0238">DNA-binding</keyword>
<evidence type="ECO:0000256" key="3">
    <source>
        <dbReference type="ARBA" id="ARBA00022741"/>
    </source>
</evidence>
<keyword evidence="4" id="KW-0227">DNA damage</keyword>
<evidence type="ECO:0000256" key="2">
    <source>
        <dbReference type="ARBA" id="ARBA00022722"/>
    </source>
</evidence>
<dbReference type="GO" id="GO:0003677">
    <property type="term" value="F:DNA binding"/>
    <property type="evidence" value="ECO:0007669"/>
    <property type="project" value="UniProtKB-KW"/>
</dbReference>
<dbReference type="EC" id="5.6.2.4" evidence="13"/>
<evidence type="ECO:0000256" key="9">
    <source>
        <dbReference type="ARBA" id="ARBA00023125"/>
    </source>
</evidence>
<evidence type="ECO:0000256" key="10">
    <source>
        <dbReference type="ARBA" id="ARBA00023204"/>
    </source>
</evidence>
<evidence type="ECO:0000313" key="18">
    <source>
        <dbReference type="EMBL" id="KKR20519.1"/>
    </source>
</evidence>
<name>A0A837HR76_9BACT</name>
<evidence type="ECO:0000256" key="12">
    <source>
        <dbReference type="ARBA" id="ARBA00034617"/>
    </source>
</evidence>
<feature type="binding site" evidence="15">
    <location>
        <begin position="35"/>
        <end position="42"/>
    </location>
    <ligand>
        <name>ATP</name>
        <dbReference type="ChEBI" id="CHEBI:30616"/>
    </ligand>
</feature>
<keyword evidence="6 15" id="KW-0347">Helicase</keyword>
<evidence type="ECO:0000256" key="15">
    <source>
        <dbReference type="PROSITE-ProRule" id="PRU00560"/>
    </source>
</evidence>
<dbReference type="GO" id="GO:0000725">
    <property type="term" value="P:recombinational repair"/>
    <property type="evidence" value="ECO:0007669"/>
    <property type="project" value="TreeGrafter"/>
</dbReference>
<dbReference type="Proteomes" id="UP000034656">
    <property type="component" value="Unassembled WGS sequence"/>
</dbReference>
<organism evidence="18 19">
    <name type="scientific">Candidatus Nomurabacteria bacterium GW2011_GWC2_39_41</name>
    <dbReference type="NCBI Taxonomy" id="1618754"/>
    <lineage>
        <taxon>Bacteria</taxon>
        <taxon>Candidatus Nomuraibacteriota</taxon>
    </lineage>
</organism>
<dbReference type="EMBL" id="LBXB01000003">
    <property type="protein sequence ID" value="KKR20519.1"/>
    <property type="molecule type" value="Genomic_DNA"/>
</dbReference>
<evidence type="ECO:0000259" key="16">
    <source>
        <dbReference type="PROSITE" id="PS51198"/>
    </source>
</evidence>
<dbReference type="PANTHER" id="PTHR11070:SF2">
    <property type="entry name" value="ATP-DEPENDENT DNA HELICASE SRS2"/>
    <property type="match status" value="1"/>
</dbReference>
<keyword evidence="10" id="KW-0234">DNA repair</keyword>
<keyword evidence="11" id="KW-0413">Isomerase</keyword>
<comment type="catalytic activity">
    <reaction evidence="12">
        <text>Couples ATP hydrolysis with the unwinding of duplex DNA by translocating in the 3'-5' direction.</text>
        <dbReference type="EC" id="5.6.2.4"/>
    </reaction>
</comment>
<evidence type="ECO:0000256" key="14">
    <source>
        <dbReference type="ARBA" id="ARBA00048988"/>
    </source>
</evidence>
<feature type="domain" description="UvrD-like helicase C-terminal" evidence="17">
    <location>
        <begin position="333"/>
        <end position="595"/>
    </location>
</feature>
<dbReference type="Pfam" id="PF00580">
    <property type="entry name" value="UvrD-helicase"/>
    <property type="match status" value="1"/>
</dbReference>
<keyword evidence="5 15" id="KW-0378">Hydrolase</keyword>
<comment type="similarity">
    <text evidence="1">Belongs to the helicase family. UvrD subfamily.</text>
</comment>
<proteinExistence type="inferred from homology"/>
<dbReference type="InterPro" id="IPR011604">
    <property type="entry name" value="PDDEXK-like_dom_sf"/>
</dbReference>
<dbReference type="Gene3D" id="1.10.486.10">
    <property type="entry name" value="PCRA, domain 4"/>
    <property type="match status" value="1"/>
</dbReference>
<dbReference type="InterPro" id="IPR014017">
    <property type="entry name" value="DNA_helicase_UvrD-like_C"/>
</dbReference>
<dbReference type="PROSITE" id="PS51198">
    <property type="entry name" value="UVRD_HELICASE_ATP_BIND"/>
    <property type="match status" value="1"/>
</dbReference>
<keyword evidence="3 15" id="KW-0547">Nucleotide-binding</keyword>
<dbReference type="PANTHER" id="PTHR11070">
    <property type="entry name" value="UVRD / RECB / PCRA DNA HELICASE FAMILY MEMBER"/>
    <property type="match status" value="1"/>
</dbReference>
<accession>A0A837HR76</accession>
<dbReference type="GO" id="GO:0005524">
    <property type="term" value="F:ATP binding"/>
    <property type="evidence" value="ECO:0007669"/>
    <property type="project" value="UniProtKB-UniRule"/>
</dbReference>
<feature type="domain" description="UvrD-like helicase ATP-binding" evidence="16">
    <location>
        <begin position="14"/>
        <end position="334"/>
    </location>
</feature>
<evidence type="ECO:0000259" key="17">
    <source>
        <dbReference type="PROSITE" id="PS51217"/>
    </source>
</evidence>
<comment type="caution">
    <text evidence="18">The sequence shown here is derived from an EMBL/GenBank/DDBJ whole genome shotgun (WGS) entry which is preliminary data.</text>
</comment>
<dbReference type="Pfam" id="PF12705">
    <property type="entry name" value="PDDEXK_1"/>
    <property type="match status" value="1"/>
</dbReference>
<dbReference type="GO" id="GO:0043138">
    <property type="term" value="F:3'-5' DNA helicase activity"/>
    <property type="evidence" value="ECO:0007669"/>
    <property type="project" value="UniProtKB-EC"/>
</dbReference>
<evidence type="ECO:0000256" key="13">
    <source>
        <dbReference type="ARBA" id="ARBA00034808"/>
    </source>
</evidence>
<reference evidence="18 19" key="1">
    <citation type="journal article" date="2015" name="Nature">
        <title>rRNA introns, odd ribosomes, and small enigmatic genomes across a large radiation of phyla.</title>
        <authorList>
            <person name="Brown C.T."/>
            <person name="Hug L.A."/>
            <person name="Thomas B.C."/>
            <person name="Sharon I."/>
            <person name="Castelle C.J."/>
            <person name="Singh A."/>
            <person name="Wilkins M.J."/>
            <person name="Williams K.H."/>
            <person name="Banfield J.F."/>
        </authorList>
    </citation>
    <scope>NUCLEOTIDE SEQUENCE [LARGE SCALE GENOMIC DNA]</scope>
</reference>
<evidence type="ECO:0000256" key="11">
    <source>
        <dbReference type="ARBA" id="ARBA00023235"/>
    </source>
</evidence>
<dbReference type="Pfam" id="PF13361">
    <property type="entry name" value="UvrD_C"/>
    <property type="match status" value="2"/>
</dbReference>
<keyword evidence="2" id="KW-0540">Nuclease</keyword>
<dbReference type="Gene3D" id="3.40.50.300">
    <property type="entry name" value="P-loop containing nucleotide triphosphate hydrolases"/>
    <property type="match status" value="2"/>
</dbReference>
<evidence type="ECO:0000256" key="7">
    <source>
        <dbReference type="ARBA" id="ARBA00022839"/>
    </source>
</evidence>
<evidence type="ECO:0000256" key="6">
    <source>
        <dbReference type="ARBA" id="ARBA00022806"/>
    </source>
</evidence>
<dbReference type="AlphaFoldDB" id="A0A837HR76"/>
<protein>
    <recommendedName>
        <fullName evidence="13">DNA 3'-5' helicase</fullName>
        <ecNumber evidence="13">5.6.2.4</ecNumber>
    </recommendedName>
</protein>
<dbReference type="GO" id="GO:0004527">
    <property type="term" value="F:exonuclease activity"/>
    <property type="evidence" value="ECO:0007669"/>
    <property type="project" value="UniProtKB-KW"/>
</dbReference>
<dbReference type="InterPro" id="IPR027417">
    <property type="entry name" value="P-loop_NTPase"/>
</dbReference>
<keyword evidence="8 15" id="KW-0067">ATP-binding</keyword>
<dbReference type="InterPro" id="IPR000212">
    <property type="entry name" value="DNA_helicase_UvrD/REP"/>
</dbReference>
<evidence type="ECO:0000256" key="5">
    <source>
        <dbReference type="ARBA" id="ARBA00022801"/>
    </source>
</evidence>
<comment type="catalytic activity">
    <reaction evidence="14">
        <text>ATP + H2O = ADP + phosphate + H(+)</text>
        <dbReference type="Rhea" id="RHEA:13065"/>
        <dbReference type="ChEBI" id="CHEBI:15377"/>
        <dbReference type="ChEBI" id="CHEBI:15378"/>
        <dbReference type="ChEBI" id="CHEBI:30616"/>
        <dbReference type="ChEBI" id="CHEBI:43474"/>
        <dbReference type="ChEBI" id="CHEBI:456216"/>
        <dbReference type="EC" id="5.6.2.4"/>
    </reaction>
</comment>
<evidence type="ECO:0000256" key="4">
    <source>
        <dbReference type="ARBA" id="ARBA00022763"/>
    </source>
</evidence>
<dbReference type="PROSITE" id="PS51217">
    <property type="entry name" value="UVRD_HELICASE_CTER"/>
    <property type="match status" value="1"/>
</dbReference>
<gene>
    <name evidence="18" type="ORF">UT51_C0003G0023</name>
</gene>
<keyword evidence="7" id="KW-0269">Exonuclease</keyword>
<dbReference type="CDD" id="cd17932">
    <property type="entry name" value="DEXQc_UvrD"/>
    <property type="match status" value="1"/>
</dbReference>
<dbReference type="InterPro" id="IPR038726">
    <property type="entry name" value="PDDEXK_AddAB-type"/>
</dbReference>
<dbReference type="Gene3D" id="1.10.10.160">
    <property type="match status" value="1"/>
</dbReference>
<sequence>MANINNKNFETEYKKLNKEQKEAVDSIDGPVMVVAGPGTGKTQILALRIANILNKTDIGASGILCLTFTNSAVEAMKERLVRYIGDAGEAVNVFTFHSFGMQVISEHFRVLGFPEAPKLLDETEAALFFHEILNTHDWVYLRPRADSTRYYHDLRSLISLMKRERISREDFEKAIEKELTFLQTDESSISSRGETKGGIKKEIQNKIEGLQKTKEVAKFLELYEDEKIQRGMIDYDDVLEYLVELVEIGSEVRAQIQERYLYVLVDEHQDSSRAQNEFLAKVWDEVPKPDIFVVGDDRQLIYGFSGASIDHFKGFRKTFPSAKLIPLVQNYRSTQVILDAAHALLKSVMTKEKLVSENKEHHPIKLIEVDTPYDEIMAVAEDLKEKIKEGLSPSSCAILVPKNLQVRDAIQILHKERLPVATHETLSLFDQKETAALLRVLKIIDSGDVSSLALSFFDECSLVDPIDAHTFFAGEKMREFGVQALFDRAPKLFEGNSVEKWIAKLAHFKQYALHDDVKTLIQKITEELFPENKEKLITGKEIIDTILSLLEKRPSTGLHDCILYLARLELYGEVIPILSDKKDGIKVLTMHSSKGLEFDYVWIAHMDEKSLSGGKRLGFTLPEIIAEKIEERDIDAIKRKLFVAITRAKCFCTLSYATGSKKGIDQELAKVIVSLPLEVFEKHTAKIIQKKKTVQDLSKLSKLVMQKYADRYISAWLLNNFFECPWKWYFQNLLQLPEEGSESMEFGGNVHKAVDKILQFKGKISAEILEKYAVGDKAVLKILSGWVKDRLPEIAVDRANEQPISVQDKKFPHFKMYGRIDLIEKLSRDSLRVTDFKTGSPRKKSEIEKLDEEGRFGSNMRQLAMYSYLLNNSPAWRGTNVSESRLEFLEAKSPRESFYDTFIDDKKIDLLLKDISDYDALIKSGEWLKRPCNYNSYGKNIECPYCKIAEIYV</sequence>
<evidence type="ECO:0000313" key="19">
    <source>
        <dbReference type="Proteomes" id="UP000034656"/>
    </source>
</evidence>
<evidence type="ECO:0000256" key="8">
    <source>
        <dbReference type="ARBA" id="ARBA00022840"/>
    </source>
</evidence>
<dbReference type="InterPro" id="IPR014016">
    <property type="entry name" value="UvrD-like_ATP-bd"/>
</dbReference>